<proteinExistence type="predicted"/>
<protein>
    <submittedName>
        <fullName evidence="2">Phage tail domain-containing protein</fullName>
    </submittedName>
</protein>
<name>A0ABW1WC09_9BACL</name>
<accession>A0ABW1WC09</accession>
<keyword evidence="3" id="KW-1185">Reference proteome</keyword>
<reference evidence="3" key="1">
    <citation type="journal article" date="2019" name="Int. J. Syst. Evol. Microbiol.">
        <title>The Global Catalogue of Microorganisms (GCM) 10K type strain sequencing project: providing services to taxonomists for standard genome sequencing and annotation.</title>
        <authorList>
            <consortium name="The Broad Institute Genomics Platform"/>
            <consortium name="The Broad Institute Genome Sequencing Center for Infectious Disease"/>
            <person name="Wu L."/>
            <person name="Ma J."/>
        </authorList>
    </citation>
    <scope>NUCLEOTIDE SEQUENCE [LARGE SCALE GENOMIC DNA]</scope>
    <source>
        <strain evidence="3">CCUG 42001</strain>
    </source>
</reference>
<organism evidence="2 3">
    <name type="scientific">Sporolactobacillus kofuensis</name>
    <dbReference type="NCBI Taxonomy" id="269672"/>
    <lineage>
        <taxon>Bacteria</taxon>
        <taxon>Bacillati</taxon>
        <taxon>Bacillota</taxon>
        <taxon>Bacilli</taxon>
        <taxon>Bacillales</taxon>
        <taxon>Sporolactobacillaceae</taxon>
        <taxon>Sporolactobacillus</taxon>
    </lineage>
</organism>
<sequence>METLTIERLDGTKEDIQDINGAMLLTCDDQGPQPVINYSQMAGVDGKQDNGTTFDSRPITATFSLAGIDKYSYTLATRAIWSKLFSREPYYISWSRMPGMRYLVHCQPFQYSRLNAWTASYTVQFDAFKGYPESVGRTDLDPINMLSDKYQMIGQGFDMSEDPIYHHTESSFRIFNAGSETINPRQHFLLISIKGVGTPTLTNLTTGDVFQYNSELSADDELTIEGVYPKLNGVNCGRDTNHGLITIAPGWNDMELTGLSNPESTFGFYFLYTK</sequence>
<evidence type="ECO:0000313" key="3">
    <source>
        <dbReference type="Proteomes" id="UP001596267"/>
    </source>
</evidence>
<evidence type="ECO:0000259" key="1">
    <source>
        <dbReference type="Pfam" id="PF05709"/>
    </source>
</evidence>
<dbReference type="Pfam" id="PF05709">
    <property type="entry name" value="Sipho_tail"/>
    <property type="match status" value="1"/>
</dbReference>
<dbReference type="InterPro" id="IPR008841">
    <property type="entry name" value="Siphovirus-type_tail_N"/>
</dbReference>
<feature type="domain" description="Siphovirus-type tail component RIFT-related" evidence="1">
    <location>
        <begin position="11"/>
        <end position="126"/>
    </location>
</feature>
<comment type="caution">
    <text evidence="2">The sequence shown here is derived from an EMBL/GenBank/DDBJ whole genome shotgun (WGS) entry which is preliminary data.</text>
</comment>
<dbReference type="Proteomes" id="UP001596267">
    <property type="component" value="Unassembled WGS sequence"/>
</dbReference>
<dbReference type="Gene3D" id="2.40.30.200">
    <property type="match status" value="1"/>
</dbReference>
<dbReference type="RefSeq" id="WP_253053732.1">
    <property type="nucleotide sequence ID" value="NZ_JAMXWN010000005.1"/>
</dbReference>
<evidence type="ECO:0000313" key="2">
    <source>
        <dbReference type="EMBL" id="MFC6385122.1"/>
    </source>
</evidence>
<dbReference type="EMBL" id="JBHSTQ010000001">
    <property type="protein sequence ID" value="MFC6385122.1"/>
    <property type="molecule type" value="Genomic_DNA"/>
</dbReference>
<gene>
    <name evidence="2" type="ORF">ACFP7A_00785</name>
</gene>